<name>H3KE03_9BURK</name>
<dbReference type="AlphaFoldDB" id="H3KE03"/>
<dbReference type="STRING" id="762967.HMPREF9440_00964"/>
<evidence type="ECO:0000313" key="2">
    <source>
        <dbReference type="Proteomes" id="UP000004956"/>
    </source>
</evidence>
<sequence length="54" mass="6174">MRIPQIVTFSASNTSRDLRTKCAFTPHRFRCGAPEKIIEPGRRGSVAFFCPYQK</sequence>
<accession>H3KE03</accession>
<proteinExistence type="predicted"/>
<reference evidence="1 2" key="1">
    <citation type="submission" date="2011-11" db="EMBL/GenBank/DDBJ databases">
        <authorList>
            <person name="Weinstock G."/>
            <person name="Sodergren E."/>
            <person name="Clifton S."/>
            <person name="Fulton L."/>
            <person name="Fulton B."/>
            <person name="Courtney L."/>
            <person name="Fronick C."/>
            <person name="Harrison M."/>
            <person name="Strong C."/>
            <person name="Farmer C."/>
            <person name="Delahaunty K."/>
            <person name="Markovic C."/>
            <person name="Hall O."/>
            <person name="Minx P."/>
            <person name="Tomlinson C."/>
            <person name="Mitreva M."/>
            <person name="Hou S."/>
            <person name="Chen J."/>
            <person name="Wollam A."/>
            <person name="Pepin K.H."/>
            <person name="Johnson M."/>
            <person name="Bhonagiri V."/>
            <person name="Zhang X."/>
            <person name="Suruliraj S."/>
            <person name="Warren W."/>
            <person name="Chinwalla A."/>
            <person name="Mardis E.R."/>
            <person name="Wilson R.K."/>
        </authorList>
    </citation>
    <scope>NUCLEOTIDE SEQUENCE [LARGE SCALE GENOMIC DNA]</scope>
    <source>
        <strain evidence="1 2">YIT 11816</strain>
    </source>
</reference>
<evidence type="ECO:0000313" key="1">
    <source>
        <dbReference type="EMBL" id="EHY31647.1"/>
    </source>
</evidence>
<keyword evidence="2" id="KW-1185">Reference proteome</keyword>
<dbReference type="EMBL" id="AFBQ01000131">
    <property type="protein sequence ID" value="EHY31647.1"/>
    <property type="molecule type" value="Genomic_DNA"/>
</dbReference>
<gene>
    <name evidence="1" type="ORF">HMPREF9440_00964</name>
</gene>
<protein>
    <submittedName>
        <fullName evidence="1">Uncharacterized protein</fullName>
    </submittedName>
</protein>
<dbReference type="HOGENOM" id="CLU_3048725_0_0_4"/>
<comment type="caution">
    <text evidence="1">The sequence shown here is derived from an EMBL/GenBank/DDBJ whole genome shotgun (WGS) entry which is preliminary data.</text>
</comment>
<dbReference type="Proteomes" id="UP000004956">
    <property type="component" value="Unassembled WGS sequence"/>
</dbReference>
<organism evidence="1 2">
    <name type="scientific">Sutterella parvirubra YIT 11816</name>
    <dbReference type="NCBI Taxonomy" id="762967"/>
    <lineage>
        <taxon>Bacteria</taxon>
        <taxon>Pseudomonadati</taxon>
        <taxon>Pseudomonadota</taxon>
        <taxon>Betaproteobacteria</taxon>
        <taxon>Burkholderiales</taxon>
        <taxon>Sutterellaceae</taxon>
        <taxon>Sutterella</taxon>
    </lineage>
</organism>